<feature type="region of interest" description="Disordered" evidence="1">
    <location>
        <begin position="1"/>
        <end position="28"/>
    </location>
</feature>
<sequence length="83" mass="9210">MLSLNISTSLDSDNVDSDSDENVDDNTSVSVQRPLLCTVKVNKEARVACKSYLEYKRLAEKWTACVKKPEKNIEITVAVLCSS</sequence>
<protein>
    <submittedName>
        <fullName evidence="2">(apollo) hypothetical protein</fullName>
    </submittedName>
</protein>
<proteinExistence type="predicted"/>
<keyword evidence="3" id="KW-1185">Reference proteome</keyword>
<reference evidence="2" key="1">
    <citation type="submission" date="2021-04" db="EMBL/GenBank/DDBJ databases">
        <authorList>
            <person name="Tunstrom K."/>
        </authorList>
    </citation>
    <scope>NUCLEOTIDE SEQUENCE</scope>
</reference>
<feature type="compositionally biased region" description="Acidic residues" evidence="1">
    <location>
        <begin position="13"/>
        <end position="24"/>
    </location>
</feature>
<gene>
    <name evidence="2" type="ORF">PAPOLLO_LOCUS12083</name>
</gene>
<evidence type="ECO:0000313" key="3">
    <source>
        <dbReference type="Proteomes" id="UP000691718"/>
    </source>
</evidence>
<evidence type="ECO:0000313" key="2">
    <source>
        <dbReference type="EMBL" id="CAG4991225.1"/>
    </source>
</evidence>
<dbReference type="EMBL" id="CAJQZP010000884">
    <property type="protein sequence ID" value="CAG4991225.1"/>
    <property type="molecule type" value="Genomic_DNA"/>
</dbReference>
<organism evidence="2 3">
    <name type="scientific">Parnassius apollo</name>
    <name type="common">Apollo butterfly</name>
    <name type="synonym">Papilio apollo</name>
    <dbReference type="NCBI Taxonomy" id="110799"/>
    <lineage>
        <taxon>Eukaryota</taxon>
        <taxon>Metazoa</taxon>
        <taxon>Ecdysozoa</taxon>
        <taxon>Arthropoda</taxon>
        <taxon>Hexapoda</taxon>
        <taxon>Insecta</taxon>
        <taxon>Pterygota</taxon>
        <taxon>Neoptera</taxon>
        <taxon>Endopterygota</taxon>
        <taxon>Lepidoptera</taxon>
        <taxon>Glossata</taxon>
        <taxon>Ditrysia</taxon>
        <taxon>Papilionoidea</taxon>
        <taxon>Papilionidae</taxon>
        <taxon>Parnassiinae</taxon>
        <taxon>Parnassini</taxon>
        <taxon>Parnassius</taxon>
        <taxon>Parnassius</taxon>
    </lineage>
</organism>
<dbReference type="AlphaFoldDB" id="A0A8S3WYW7"/>
<dbReference type="Proteomes" id="UP000691718">
    <property type="component" value="Unassembled WGS sequence"/>
</dbReference>
<comment type="caution">
    <text evidence="2">The sequence shown here is derived from an EMBL/GenBank/DDBJ whole genome shotgun (WGS) entry which is preliminary data.</text>
</comment>
<name>A0A8S3WYW7_PARAO</name>
<accession>A0A8S3WYW7</accession>
<evidence type="ECO:0000256" key="1">
    <source>
        <dbReference type="SAM" id="MobiDB-lite"/>
    </source>
</evidence>